<feature type="transmembrane region" description="Helical" evidence="7">
    <location>
        <begin position="152"/>
        <end position="176"/>
    </location>
</feature>
<feature type="transmembrane region" description="Helical" evidence="7">
    <location>
        <begin position="422"/>
        <end position="453"/>
    </location>
</feature>
<dbReference type="EMBL" id="ATJV01000048">
    <property type="protein sequence ID" value="EPZ16087.1"/>
    <property type="molecule type" value="Genomic_DNA"/>
</dbReference>
<evidence type="ECO:0000256" key="1">
    <source>
        <dbReference type="ARBA" id="ARBA00004651"/>
    </source>
</evidence>
<dbReference type="Pfam" id="PF09924">
    <property type="entry name" value="LPG_synthase_C"/>
    <property type="match status" value="1"/>
</dbReference>
<dbReference type="GO" id="GO:0006629">
    <property type="term" value="P:lipid metabolic process"/>
    <property type="evidence" value="ECO:0007669"/>
    <property type="project" value="UniProtKB-KW"/>
</dbReference>
<feature type="transmembrane region" description="Helical" evidence="7">
    <location>
        <begin position="473"/>
        <end position="492"/>
    </location>
</feature>
<evidence type="ECO:0000256" key="7">
    <source>
        <dbReference type="SAM" id="Phobius"/>
    </source>
</evidence>
<evidence type="ECO:0000256" key="2">
    <source>
        <dbReference type="ARBA" id="ARBA00022475"/>
    </source>
</evidence>
<feature type="transmembrane region" description="Helical" evidence="7">
    <location>
        <begin position="188"/>
        <end position="208"/>
    </location>
</feature>
<dbReference type="GO" id="GO:0046677">
    <property type="term" value="P:response to antibiotic"/>
    <property type="evidence" value="ECO:0007669"/>
    <property type="project" value="UniProtKB-KW"/>
</dbReference>
<accession>S9ZRG7</accession>
<evidence type="ECO:0000313" key="10">
    <source>
        <dbReference type="Proteomes" id="UP000015455"/>
    </source>
</evidence>
<comment type="subcellular location">
    <subcellularLocation>
        <location evidence="1">Cell membrane</location>
        <topology evidence="1">Multi-pass membrane protein</topology>
    </subcellularLocation>
</comment>
<dbReference type="STRING" id="1348657.M622_02630"/>
<dbReference type="AlphaFoldDB" id="S9ZRG7"/>
<dbReference type="PANTHER" id="PTHR34697">
    <property type="entry name" value="PHOSPHATIDYLGLYCEROL LYSYLTRANSFERASE"/>
    <property type="match status" value="1"/>
</dbReference>
<feature type="transmembrane region" description="Helical" evidence="7">
    <location>
        <begin position="513"/>
        <end position="534"/>
    </location>
</feature>
<keyword evidence="10" id="KW-1185">Reference proteome</keyword>
<sequence>MSLEHGVEPGDMTTPASAVETPDSGTEPGRILRRLVVPTLTVLLLALAWFAVRRLAADVSYESLQSAIASIPVATLIAALALTALSFAALTVYDLGALAFVGRQLPLPIVALTSFSAYAVGNTVGFGALTAGAIRYRFYTSQGIEPEEIGGIVAFVTVSFGLGLAGVAGLGMLAAAGEFAHLPLPASSIKWMGAALVASLAALVLAAGEGRDVRLLGRAWRLPSRHLMLRQFLATAVDVSASAAVLWVLLPANSVDLPAVIALYAVAVGLGVLSHVPAGLGVFETVIVAGLGEQVGIDAVLGALVLYRVIYHLVPLVLAVLLVSVLEMRRVAGSPLATLALRAATRMAPPLIGAFTLVLSATLILSGVTPVGEDSLGLLEGVLPLPVVEGAHFLGSVLGVVLLLVARGLVFRLDGAWWMAMVLVPLSMLLSMAKGIAVGETVLLGTLLLALVAARREFSRPASLVHQALSPGWLLAVGTLIVTAAAVFFFVYQEVAYSHELWWQFELSGEAPRSLRAMMGIVLTAGFGAGWLLLRPFTANSALPTREELDHALHIVATQPRTEACLVGMGDKRLLFSDDGRAFIMYGRQGRSWVALSDPVGPRECWPELVWRFCELAGQAGGRAVFYQVGADSLALYADAGLMAFKMGEEAGVALADFDVKGGKRAGLRQALNRAERERMVFAILTPAEAEGAMAELSAVSAAWLAHHKVREKRFSLGAFDPDYLRGQPVAVLRQDDRIIAFSNLLLTGLQDEASIDLMRFVPDAPNGVMEVLLTHLMLHFRAAGYARFNLGMAPLSGLSASGAAPVWHRVGRAVFEHGERYYNFAGLRAFKAKFRPDWQPRYLAVSGGINPMLALTDITILISGGLKGVIGR</sequence>
<dbReference type="eggNOG" id="COG0392">
    <property type="taxonomic scope" value="Bacteria"/>
</dbReference>
<dbReference type="NCBIfam" id="NF033480">
    <property type="entry name" value="bifunc_MprF"/>
    <property type="match status" value="1"/>
</dbReference>
<feature type="region of interest" description="Disordered" evidence="6">
    <location>
        <begin position="1"/>
        <end position="26"/>
    </location>
</feature>
<evidence type="ECO:0000256" key="4">
    <source>
        <dbReference type="ARBA" id="ARBA00022989"/>
    </source>
</evidence>
<proteinExistence type="predicted"/>
<dbReference type="GO" id="GO:0005886">
    <property type="term" value="C:plasma membrane"/>
    <property type="evidence" value="ECO:0007669"/>
    <property type="project" value="UniProtKB-SubCell"/>
</dbReference>
<keyword evidence="4 7" id="KW-1133">Transmembrane helix</keyword>
<evidence type="ECO:0000313" key="9">
    <source>
        <dbReference type="EMBL" id="EPZ16087.1"/>
    </source>
</evidence>
<comment type="caution">
    <text evidence="9">The sequence shown here is derived from an EMBL/GenBank/DDBJ whole genome shotgun (WGS) entry which is preliminary data.</text>
</comment>
<evidence type="ECO:0000256" key="6">
    <source>
        <dbReference type="SAM" id="MobiDB-lite"/>
    </source>
</evidence>
<keyword evidence="3 7" id="KW-0812">Transmembrane</keyword>
<feature type="transmembrane region" description="Helical" evidence="7">
    <location>
        <begin position="31"/>
        <end position="52"/>
    </location>
</feature>
<feature type="transmembrane region" description="Helical" evidence="7">
    <location>
        <begin position="347"/>
        <end position="371"/>
    </location>
</feature>
<keyword evidence="5 7" id="KW-0472">Membrane</keyword>
<dbReference type="InterPro" id="IPR016181">
    <property type="entry name" value="Acyl_CoA_acyltransferase"/>
</dbReference>
<evidence type="ECO:0000256" key="5">
    <source>
        <dbReference type="ARBA" id="ARBA00023136"/>
    </source>
</evidence>
<dbReference type="PATRIC" id="fig|1348657.5.peg.1502"/>
<feature type="transmembrane region" description="Helical" evidence="7">
    <location>
        <begin position="391"/>
        <end position="410"/>
    </location>
</feature>
<feature type="transmembrane region" description="Helical" evidence="7">
    <location>
        <begin position="309"/>
        <end position="326"/>
    </location>
</feature>
<name>S9ZRG7_9RHOO</name>
<protein>
    <recommendedName>
        <fullName evidence="8">Phosphatidylglycerol lysyltransferase C-terminal domain-containing protein</fullName>
    </recommendedName>
</protein>
<organism evidence="9 10">
    <name type="scientific">Thauera terpenica 58Eu</name>
    <dbReference type="NCBI Taxonomy" id="1348657"/>
    <lineage>
        <taxon>Bacteria</taxon>
        <taxon>Pseudomonadati</taxon>
        <taxon>Pseudomonadota</taxon>
        <taxon>Betaproteobacteria</taxon>
        <taxon>Rhodocyclales</taxon>
        <taxon>Zoogloeaceae</taxon>
        <taxon>Thauera</taxon>
    </lineage>
</organism>
<gene>
    <name evidence="9" type="ORF">M622_02630</name>
</gene>
<dbReference type="Proteomes" id="UP000015455">
    <property type="component" value="Unassembled WGS sequence"/>
</dbReference>
<feature type="transmembrane region" description="Helical" evidence="7">
    <location>
        <begin position="229"/>
        <end position="249"/>
    </location>
</feature>
<dbReference type="PANTHER" id="PTHR34697:SF2">
    <property type="entry name" value="PHOSPHATIDYLGLYCEROL LYSYLTRANSFERASE"/>
    <property type="match status" value="1"/>
</dbReference>
<feature type="transmembrane region" description="Helical" evidence="7">
    <location>
        <begin position="73"/>
        <end position="93"/>
    </location>
</feature>
<evidence type="ECO:0000259" key="8">
    <source>
        <dbReference type="Pfam" id="PF09924"/>
    </source>
</evidence>
<dbReference type="InterPro" id="IPR024320">
    <property type="entry name" value="LPG_synthase_C"/>
</dbReference>
<keyword evidence="2" id="KW-1003">Cell membrane</keyword>
<dbReference type="InterPro" id="IPR051211">
    <property type="entry name" value="PG_lysyltransferase"/>
</dbReference>
<evidence type="ECO:0000256" key="3">
    <source>
        <dbReference type="ARBA" id="ARBA00022692"/>
    </source>
</evidence>
<dbReference type="eggNOG" id="COG2898">
    <property type="taxonomic scope" value="Bacteria"/>
</dbReference>
<dbReference type="SUPFAM" id="SSF55729">
    <property type="entry name" value="Acyl-CoA N-acyltransferases (Nat)"/>
    <property type="match status" value="1"/>
</dbReference>
<reference evidence="9 10" key="1">
    <citation type="submission" date="2013-06" db="EMBL/GenBank/DDBJ databases">
        <title>Draft genome sequence of Thauera terpenica.</title>
        <authorList>
            <person name="Liu B."/>
            <person name="Frostegard A.H."/>
            <person name="Shapleigh J.P."/>
        </authorList>
    </citation>
    <scope>NUCLEOTIDE SEQUENCE [LARGE SCALE GENOMIC DNA]</scope>
    <source>
        <strain evidence="9 10">58Eu</strain>
    </source>
</reference>
<dbReference type="GO" id="GO:0050071">
    <property type="term" value="F:phosphatidylglycerol lysyltransferase activity"/>
    <property type="evidence" value="ECO:0007669"/>
    <property type="project" value="UniProtKB-EC"/>
</dbReference>
<feature type="transmembrane region" description="Helical" evidence="7">
    <location>
        <begin position="105"/>
        <end position="131"/>
    </location>
</feature>
<feature type="domain" description="Phosphatidylglycerol lysyltransferase C-terminal" evidence="8">
    <location>
        <begin position="561"/>
        <end position="845"/>
    </location>
</feature>
<dbReference type="GO" id="GO:0055091">
    <property type="term" value="P:phospholipid homeostasis"/>
    <property type="evidence" value="ECO:0007669"/>
    <property type="project" value="TreeGrafter"/>
</dbReference>